<protein>
    <recommendedName>
        <fullName evidence="2">SET domain-containing protein</fullName>
    </recommendedName>
</protein>
<dbReference type="OrthoDB" id="265717at2759"/>
<feature type="region of interest" description="Disordered" evidence="1">
    <location>
        <begin position="124"/>
        <end position="173"/>
    </location>
</feature>
<dbReference type="InterPro" id="IPR053185">
    <property type="entry name" value="SET_domain_protein"/>
</dbReference>
<evidence type="ECO:0000313" key="4">
    <source>
        <dbReference type="Proteomes" id="UP000242519"/>
    </source>
</evidence>
<keyword evidence="4" id="KW-1185">Reference proteome</keyword>
<dbReference type="SUPFAM" id="SSF82199">
    <property type="entry name" value="SET domain"/>
    <property type="match status" value="1"/>
</dbReference>
<comment type="caution">
    <text evidence="3">The sequence shown here is derived from an EMBL/GenBank/DDBJ whole genome shotgun (WGS) entry which is preliminary data.</text>
</comment>
<dbReference type="SMART" id="SM00317">
    <property type="entry name" value="SET"/>
    <property type="match status" value="1"/>
</dbReference>
<evidence type="ECO:0000313" key="3">
    <source>
        <dbReference type="EMBL" id="OWO98366.1"/>
    </source>
</evidence>
<evidence type="ECO:0000256" key="1">
    <source>
        <dbReference type="SAM" id="MobiDB-lite"/>
    </source>
</evidence>
<feature type="compositionally biased region" description="Basic and acidic residues" evidence="1">
    <location>
        <begin position="137"/>
        <end position="173"/>
    </location>
</feature>
<dbReference type="STRING" id="503106.A0A218YT44"/>
<sequence>MGHILILRGPKSTGNFGSDFQDALLRACIDSDRPLKIVTIQEISGGSNVRVETRELKVESPRIDENFEAQNPASISKASPDAKIVDETIFPEQKAGHISNYTSQGHSNSQIGTNDALEDHQATLASPSAKTAKNRRKNEAAKKKKAEAKLKGKHEVSDDTMRTAGRIDGKGDNKALNASNAEILSESTAAPSTTTSNALLFEVKNADGKGLGAFAVVDIHKGADVLVEEALINPSEDSYLLREALFMNLSEDKKKSVLTLQSRCSCARVPCIDTPFMKLWIFNCCGDGSFGPYLYELASRFNHDCEPNLARGFSKEKYLIFRAKKDIRKGEELTVNYSMIIGTTETRRRTLLDKFDFDCRCQTCESGKCITVGSVQTSWLQGLQVPKKPTHVANKHTKLDVLERSKVENWYSEMKEAILGKKNELLKAIHIFAFGGDNRVSTFEIREAMITKAMQNIVQFLKQNDKFFVGEAACNLYSDHELVPLTEAIETSYHYYTRPQGQE</sequence>
<gene>
    <name evidence="3" type="ORF">B2J93_8202</name>
</gene>
<dbReference type="PROSITE" id="PS50280">
    <property type="entry name" value="SET"/>
    <property type="match status" value="1"/>
</dbReference>
<dbReference type="InterPro" id="IPR046341">
    <property type="entry name" value="SET_dom_sf"/>
</dbReference>
<dbReference type="InterPro" id="IPR001214">
    <property type="entry name" value="SET_dom"/>
</dbReference>
<dbReference type="Gene3D" id="2.170.270.10">
    <property type="entry name" value="SET domain"/>
    <property type="match status" value="1"/>
</dbReference>
<dbReference type="Pfam" id="PF00856">
    <property type="entry name" value="SET"/>
    <property type="match status" value="1"/>
</dbReference>
<dbReference type="PANTHER" id="PTHR47332:SF4">
    <property type="entry name" value="SET DOMAIN-CONTAINING PROTEIN 5"/>
    <property type="match status" value="1"/>
</dbReference>
<dbReference type="InParanoid" id="A0A218YT44"/>
<dbReference type="PANTHER" id="PTHR47332">
    <property type="entry name" value="SET DOMAIN-CONTAINING PROTEIN 5"/>
    <property type="match status" value="1"/>
</dbReference>
<proteinExistence type="predicted"/>
<organism evidence="3 4">
    <name type="scientific">Diplocarpon coronariae</name>
    <dbReference type="NCBI Taxonomy" id="2795749"/>
    <lineage>
        <taxon>Eukaryota</taxon>
        <taxon>Fungi</taxon>
        <taxon>Dikarya</taxon>
        <taxon>Ascomycota</taxon>
        <taxon>Pezizomycotina</taxon>
        <taxon>Leotiomycetes</taxon>
        <taxon>Helotiales</taxon>
        <taxon>Drepanopezizaceae</taxon>
        <taxon>Diplocarpon</taxon>
    </lineage>
</organism>
<dbReference type="EMBL" id="MZNU01000400">
    <property type="protein sequence ID" value="OWO98366.1"/>
    <property type="molecule type" value="Genomic_DNA"/>
</dbReference>
<reference evidence="3 4" key="1">
    <citation type="submission" date="2017-04" db="EMBL/GenBank/DDBJ databases">
        <title>Draft genome sequence of Marssonina coronaria NL1: causal agent of apple blotch.</title>
        <authorList>
            <person name="Cheng Q."/>
        </authorList>
    </citation>
    <scope>NUCLEOTIDE SEQUENCE [LARGE SCALE GENOMIC DNA]</scope>
    <source>
        <strain evidence="3 4">NL1</strain>
    </source>
</reference>
<feature type="domain" description="SET" evidence="2">
    <location>
        <begin position="199"/>
        <end position="338"/>
    </location>
</feature>
<accession>A0A218YT44</accession>
<dbReference type="AlphaFoldDB" id="A0A218YT44"/>
<evidence type="ECO:0000259" key="2">
    <source>
        <dbReference type="PROSITE" id="PS50280"/>
    </source>
</evidence>
<dbReference type="Proteomes" id="UP000242519">
    <property type="component" value="Unassembled WGS sequence"/>
</dbReference>
<name>A0A218YT44_9HELO</name>
<dbReference type="CDD" id="cd20071">
    <property type="entry name" value="SET_SMYD"/>
    <property type="match status" value="1"/>
</dbReference>